<evidence type="ECO:0000259" key="1">
    <source>
        <dbReference type="Pfam" id="PF14417"/>
    </source>
</evidence>
<name>A0A418VQU8_RHOPL</name>
<accession>A0A418VQU8</accession>
<dbReference type="EMBL" id="QYYD01000001">
    <property type="protein sequence ID" value="RJF78715.1"/>
    <property type="molecule type" value="Genomic_DNA"/>
</dbReference>
<dbReference type="Pfam" id="PF14417">
    <property type="entry name" value="MEDS"/>
    <property type="match status" value="1"/>
</dbReference>
<proteinExistence type="predicted"/>
<feature type="domain" description="MEDS" evidence="1">
    <location>
        <begin position="58"/>
        <end position="218"/>
    </location>
</feature>
<organism evidence="2 3">
    <name type="scientific">Rhodopseudomonas palustris</name>
    <dbReference type="NCBI Taxonomy" id="1076"/>
    <lineage>
        <taxon>Bacteria</taxon>
        <taxon>Pseudomonadati</taxon>
        <taxon>Pseudomonadota</taxon>
        <taxon>Alphaproteobacteria</taxon>
        <taxon>Hyphomicrobiales</taxon>
        <taxon>Nitrobacteraceae</taxon>
        <taxon>Rhodopseudomonas</taxon>
    </lineage>
</organism>
<dbReference type="OrthoDB" id="116243at2"/>
<evidence type="ECO:0000313" key="2">
    <source>
        <dbReference type="EMBL" id="RJF78715.1"/>
    </source>
</evidence>
<reference evidence="2 3" key="1">
    <citation type="submission" date="2018-09" db="EMBL/GenBank/DDBJ databases">
        <title>Draft genome sequence of Rhodopseudomonas palustris 2.1.18.</title>
        <authorList>
            <person name="Robertson S.L."/>
            <person name="Meyer T.E."/>
            <person name="Kyndt J.A."/>
        </authorList>
    </citation>
    <scope>NUCLEOTIDE SEQUENCE [LARGE SCALE GENOMIC DNA]</scope>
    <source>
        <strain evidence="2 3">2.1.18</strain>
    </source>
</reference>
<gene>
    <name evidence="2" type="ORF">D4Q52_00690</name>
</gene>
<dbReference type="InterPro" id="IPR025847">
    <property type="entry name" value="MEDS_domain"/>
</dbReference>
<sequence length="254" mass="28501">MAAAVTRIDGFVRCAAYPVQTARNGLRMCRTRDLNWRAEMISTTAPIPFGRSMLREHRHVCAFFNSAVEEYDALLPFICDGINCGQRGFHVLPSHHREDHLSWLRKAGIDVETTLKSRQLEVALPEDTYLKTGRFDKEAMLVLIQEALRAGVALGFPLTRMIAHAEVAVDDWKSGADWAEYEMRLNGALPNFDDPVICTFDANLLTAPHAIDILRTHPMVIIGGVLVENSFFTSPQDFIREVQARTGPSQSYRG</sequence>
<dbReference type="Proteomes" id="UP000285523">
    <property type="component" value="Unassembled WGS sequence"/>
</dbReference>
<protein>
    <recommendedName>
        <fullName evidence="1">MEDS domain-containing protein</fullName>
    </recommendedName>
</protein>
<evidence type="ECO:0000313" key="3">
    <source>
        <dbReference type="Proteomes" id="UP000285523"/>
    </source>
</evidence>
<dbReference type="AlphaFoldDB" id="A0A418VQU8"/>
<comment type="caution">
    <text evidence="2">The sequence shown here is derived from an EMBL/GenBank/DDBJ whole genome shotgun (WGS) entry which is preliminary data.</text>
</comment>